<proteinExistence type="predicted"/>
<dbReference type="RefSeq" id="WP_406764329.1">
    <property type="nucleotide sequence ID" value="NZ_JBJHZY010000001.1"/>
</dbReference>
<protein>
    <submittedName>
        <fullName evidence="2">Uncharacterized protein</fullName>
    </submittedName>
</protein>
<comment type="caution">
    <text evidence="2">The sequence shown here is derived from an EMBL/GenBank/DDBJ whole genome shotgun (WGS) entry which is preliminary data.</text>
</comment>
<feature type="region of interest" description="Disordered" evidence="1">
    <location>
        <begin position="1"/>
        <end position="29"/>
    </location>
</feature>
<name>A0ABW8TPV5_9CLOT</name>
<evidence type="ECO:0000313" key="2">
    <source>
        <dbReference type="EMBL" id="MFL0267735.1"/>
    </source>
</evidence>
<organism evidence="2 3">
    <name type="scientific">Candidatus Clostridium radicumherbarum</name>
    <dbReference type="NCBI Taxonomy" id="3381662"/>
    <lineage>
        <taxon>Bacteria</taxon>
        <taxon>Bacillati</taxon>
        <taxon>Bacillota</taxon>
        <taxon>Clostridia</taxon>
        <taxon>Eubacteriales</taxon>
        <taxon>Clostridiaceae</taxon>
        <taxon>Clostridium</taxon>
    </lineage>
</organism>
<keyword evidence="3" id="KW-1185">Reference proteome</keyword>
<dbReference type="Proteomes" id="UP001623661">
    <property type="component" value="Unassembled WGS sequence"/>
</dbReference>
<evidence type="ECO:0000256" key="1">
    <source>
        <dbReference type="SAM" id="MobiDB-lite"/>
    </source>
</evidence>
<evidence type="ECO:0000313" key="3">
    <source>
        <dbReference type="Proteomes" id="UP001623661"/>
    </source>
</evidence>
<reference evidence="2 3" key="1">
    <citation type="submission" date="2024-11" db="EMBL/GenBank/DDBJ databases">
        <authorList>
            <person name="Heng Y.C."/>
            <person name="Lim A.C.H."/>
            <person name="Lee J.K.Y."/>
            <person name="Kittelmann S."/>
        </authorList>
    </citation>
    <scope>NUCLEOTIDE SEQUENCE [LARGE SCALE GENOMIC DNA]</scope>
    <source>
        <strain evidence="2 3">WILCCON 0202</strain>
    </source>
</reference>
<sequence length="67" mass="8189">MKINKTELHKHKRENKYINNTKKKKQRPSFKNIIQAIRNEKVQNCYNKHLAIFLIADYFYHQMNGII</sequence>
<dbReference type="EMBL" id="JBJHZY010000001">
    <property type="protein sequence ID" value="MFL0267735.1"/>
    <property type="molecule type" value="Genomic_DNA"/>
</dbReference>
<accession>A0ABW8TPV5</accession>
<gene>
    <name evidence="2" type="ORF">ACJDUH_06425</name>
</gene>